<protein>
    <submittedName>
        <fullName evidence="2">Uncharacterized protein</fullName>
    </submittedName>
</protein>
<proteinExistence type="predicted"/>
<organism evidence="2 3">
    <name type="scientific">Portunus trituberculatus</name>
    <name type="common">Swimming crab</name>
    <name type="synonym">Neptunus trituberculatus</name>
    <dbReference type="NCBI Taxonomy" id="210409"/>
    <lineage>
        <taxon>Eukaryota</taxon>
        <taxon>Metazoa</taxon>
        <taxon>Ecdysozoa</taxon>
        <taxon>Arthropoda</taxon>
        <taxon>Crustacea</taxon>
        <taxon>Multicrustacea</taxon>
        <taxon>Malacostraca</taxon>
        <taxon>Eumalacostraca</taxon>
        <taxon>Eucarida</taxon>
        <taxon>Decapoda</taxon>
        <taxon>Pleocyemata</taxon>
        <taxon>Brachyura</taxon>
        <taxon>Eubrachyura</taxon>
        <taxon>Portunoidea</taxon>
        <taxon>Portunidae</taxon>
        <taxon>Portuninae</taxon>
        <taxon>Portunus</taxon>
    </lineage>
</organism>
<reference evidence="2 3" key="1">
    <citation type="submission" date="2019-05" db="EMBL/GenBank/DDBJ databases">
        <title>Another draft genome of Portunus trituberculatus and its Hox gene families provides insights of decapod evolution.</title>
        <authorList>
            <person name="Jeong J.-H."/>
            <person name="Song I."/>
            <person name="Kim S."/>
            <person name="Choi T."/>
            <person name="Kim D."/>
            <person name="Ryu S."/>
            <person name="Kim W."/>
        </authorList>
    </citation>
    <scope>NUCLEOTIDE SEQUENCE [LARGE SCALE GENOMIC DNA]</scope>
    <source>
        <tissue evidence="2">Muscle</tissue>
    </source>
</reference>
<evidence type="ECO:0000256" key="1">
    <source>
        <dbReference type="SAM" id="MobiDB-lite"/>
    </source>
</evidence>
<accession>A0A5B7GJ91</accession>
<comment type="caution">
    <text evidence="2">The sequence shown here is derived from an EMBL/GenBank/DDBJ whole genome shotgun (WGS) entry which is preliminary data.</text>
</comment>
<dbReference type="AlphaFoldDB" id="A0A5B7GJ91"/>
<sequence>MASDCHELQRASQTSGPVPPRLLLTTVNAGVFQIRAGDVNGSGTTTISTRPPRLRVLALEKRKKGDQMQTVKGDQIK</sequence>
<gene>
    <name evidence="2" type="ORF">E2C01_051631</name>
</gene>
<dbReference type="EMBL" id="VSRR010014958">
    <property type="protein sequence ID" value="MPC57646.1"/>
    <property type="molecule type" value="Genomic_DNA"/>
</dbReference>
<evidence type="ECO:0000313" key="2">
    <source>
        <dbReference type="EMBL" id="MPC57646.1"/>
    </source>
</evidence>
<feature type="region of interest" description="Disordered" evidence="1">
    <location>
        <begin position="1"/>
        <end position="21"/>
    </location>
</feature>
<dbReference type="Proteomes" id="UP000324222">
    <property type="component" value="Unassembled WGS sequence"/>
</dbReference>
<evidence type="ECO:0000313" key="3">
    <source>
        <dbReference type="Proteomes" id="UP000324222"/>
    </source>
</evidence>
<keyword evidence="3" id="KW-1185">Reference proteome</keyword>
<name>A0A5B7GJ91_PORTR</name>